<gene>
    <name evidence="2 3" type="primary">rsfS</name>
    <name evidence="3" type="ORF">IPO85_02990</name>
</gene>
<comment type="subunit">
    <text evidence="2">Interacts with ribosomal protein uL14 (rplN).</text>
</comment>
<dbReference type="NCBIfam" id="TIGR00090">
    <property type="entry name" value="rsfS_iojap_ybeB"/>
    <property type="match status" value="1"/>
</dbReference>
<proteinExistence type="inferred from homology"/>
<dbReference type="GO" id="GO:0042256">
    <property type="term" value="P:cytosolic ribosome assembly"/>
    <property type="evidence" value="ECO:0007669"/>
    <property type="project" value="UniProtKB-UniRule"/>
</dbReference>
<dbReference type="GO" id="GO:0005737">
    <property type="term" value="C:cytoplasm"/>
    <property type="evidence" value="ECO:0007669"/>
    <property type="project" value="UniProtKB-SubCell"/>
</dbReference>
<dbReference type="GO" id="GO:0090071">
    <property type="term" value="P:negative regulation of ribosome biogenesis"/>
    <property type="evidence" value="ECO:0007669"/>
    <property type="project" value="UniProtKB-UniRule"/>
</dbReference>
<protein>
    <recommendedName>
        <fullName evidence="2">Ribosomal silencing factor RsfS</fullName>
    </recommendedName>
</protein>
<keyword evidence="2" id="KW-0963">Cytoplasm</keyword>
<evidence type="ECO:0000256" key="1">
    <source>
        <dbReference type="ARBA" id="ARBA00010574"/>
    </source>
</evidence>
<dbReference type="Proteomes" id="UP000808349">
    <property type="component" value="Unassembled WGS sequence"/>
</dbReference>
<comment type="similarity">
    <text evidence="1 2">Belongs to the Iojap/RsfS family.</text>
</comment>
<evidence type="ECO:0000313" key="4">
    <source>
        <dbReference type="Proteomes" id="UP000808349"/>
    </source>
</evidence>
<dbReference type="PANTHER" id="PTHR21043:SF0">
    <property type="entry name" value="MITOCHONDRIAL ASSEMBLY OF RIBOSOMAL LARGE SUBUNIT PROTEIN 1"/>
    <property type="match status" value="1"/>
</dbReference>
<sequence>MERNIREVPQRDAKDNAFLDLIIDSIQDIKGKAIVQIDLRHIPDAPAKFFVITEGESSTQIKAIANNVNRRVKSEFGGIEGRSEGQIGAKWVLVDFFDVVVHIFDKATRHYYDLEDLWSDGKFKEYQNI</sequence>
<dbReference type="InterPro" id="IPR004394">
    <property type="entry name" value="Iojap/RsfS/C7orf30"/>
</dbReference>
<dbReference type="InterPro" id="IPR043519">
    <property type="entry name" value="NT_sf"/>
</dbReference>
<dbReference type="SUPFAM" id="SSF81301">
    <property type="entry name" value="Nucleotidyltransferase"/>
    <property type="match status" value="1"/>
</dbReference>
<evidence type="ECO:0000256" key="2">
    <source>
        <dbReference type="HAMAP-Rule" id="MF_01477"/>
    </source>
</evidence>
<dbReference type="Pfam" id="PF02410">
    <property type="entry name" value="RsfS"/>
    <property type="match status" value="1"/>
</dbReference>
<keyword evidence="2" id="KW-0678">Repressor</keyword>
<accession>A0A9D7XDE9</accession>
<dbReference type="HAMAP" id="MF_01477">
    <property type="entry name" value="Iojap_RsfS"/>
    <property type="match status" value="1"/>
</dbReference>
<dbReference type="GO" id="GO:0043023">
    <property type="term" value="F:ribosomal large subunit binding"/>
    <property type="evidence" value="ECO:0007669"/>
    <property type="project" value="TreeGrafter"/>
</dbReference>
<dbReference type="PANTHER" id="PTHR21043">
    <property type="entry name" value="IOJAP SUPERFAMILY ORTHOLOG"/>
    <property type="match status" value="1"/>
</dbReference>
<comment type="caution">
    <text evidence="3">The sequence shown here is derived from an EMBL/GenBank/DDBJ whole genome shotgun (WGS) entry which is preliminary data.</text>
</comment>
<keyword evidence="2" id="KW-0810">Translation regulation</keyword>
<reference evidence="3 4" key="1">
    <citation type="submission" date="2020-10" db="EMBL/GenBank/DDBJ databases">
        <title>Connecting structure to function with the recovery of over 1000 high-quality activated sludge metagenome-assembled genomes encoding full-length rRNA genes using long-read sequencing.</title>
        <authorList>
            <person name="Singleton C.M."/>
            <person name="Petriglieri F."/>
            <person name="Kristensen J.M."/>
            <person name="Kirkegaard R.H."/>
            <person name="Michaelsen T.Y."/>
            <person name="Andersen M.H."/>
            <person name="Karst S.M."/>
            <person name="Dueholm M.S."/>
            <person name="Nielsen P.H."/>
            <person name="Albertsen M."/>
        </authorList>
    </citation>
    <scope>NUCLEOTIDE SEQUENCE [LARGE SCALE GENOMIC DNA]</scope>
    <source>
        <strain evidence="3">Ribe_18-Q3-R11-54_BAT3C.373</strain>
    </source>
</reference>
<comment type="function">
    <text evidence="2">Functions as a ribosomal silencing factor. Interacts with ribosomal protein uL14 (rplN), blocking formation of intersubunit bridge B8. Prevents association of the 30S and 50S ribosomal subunits and the formation of functional ribosomes, thus repressing translation.</text>
</comment>
<dbReference type="GO" id="GO:0017148">
    <property type="term" value="P:negative regulation of translation"/>
    <property type="evidence" value="ECO:0007669"/>
    <property type="project" value="UniProtKB-UniRule"/>
</dbReference>
<name>A0A9D7XDE9_9BACT</name>
<organism evidence="3 4">
    <name type="scientific">Candidatus Defluviibacterium haderslevense</name>
    <dbReference type="NCBI Taxonomy" id="2981993"/>
    <lineage>
        <taxon>Bacteria</taxon>
        <taxon>Pseudomonadati</taxon>
        <taxon>Bacteroidota</taxon>
        <taxon>Saprospiria</taxon>
        <taxon>Saprospirales</taxon>
        <taxon>Saprospiraceae</taxon>
        <taxon>Candidatus Defluviibacterium</taxon>
    </lineage>
</organism>
<dbReference type="Gene3D" id="3.30.460.10">
    <property type="entry name" value="Beta Polymerase, domain 2"/>
    <property type="match status" value="1"/>
</dbReference>
<dbReference type="AlphaFoldDB" id="A0A9D7XDE9"/>
<dbReference type="EMBL" id="JADKFW010000004">
    <property type="protein sequence ID" value="MBK9716486.1"/>
    <property type="molecule type" value="Genomic_DNA"/>
</dbReference>
<comment type="subcellular location">
    <subcellularLocation>
        <location evidence="2">Cytoplasm</location>
    </subcellularLocation>
</comment>
<evidence type="ECO:0000313" key="3">
    <source>
        <dbReference type="EMBL" id="MBK9716486.1"/>
    </source>
</evidence>